<protein>
    <submittedName>
        <fullName evidence="2">Uncharacterized protein</fullName>
    </submittedName>
</protein>
<proteinExistence type="predicted"/>
<reference evidence="2 3" key="1">
    <citation type="submission" date="2019-07" db="EMBL/GenBank/DDBJ databases">
        <title>Whole genome shotgun sequence of Cellulomonas hominis NBRC 16055.</title>
        <authorList>
            <person name="Hosoyama A."/>
            <person name="Uohara A."/>
            <person name="Ohji S."/>
            <person name="Ichikawa N."/>
        </authorList>
    </citation>
    <scope>NUCLEOTIDE SEQUENCE [LARGE SCALE GENOMIC DNA]</scope>
    <source>
        <strain evidence="2 3">NBRC 16055</strain>
    </source>
</reference>
<dbReference type="Proteomes" id="UP000321723">
    <property type="component" value="Unassembled WGS sequence"/>
</dbReference>
<name>A0A511FDL4_9CELL</name>
<feature type="region of interest" description="Disordered" evidence="1">
    <location>
        <begin position="1"/>
        <end position="48"/>
    </location>
</feature>
<accession>A0A511FDL4</accession>
<dbReference type="AlphaFoldDB" id="A0A511FDL4"/>
<evidence type="ECO:0000256" key="1">
    <source>
        <dbReference type="SAM" id="MobiDB-lite"/>
    </source>
</evidence>
<evidence type="ECO:0000313" key="3">
    <source>
        <dbReference type="Proteomes" id="UP000321723"/>
    </source>
</evidence>
<evidence type="ECO:0000313" key="2">
    <source>
        <dbReference type="EMBL" id="GEL47303.1"/>
    </source>
</evidence>
<comment type="caution">
    <text evidence="2">The sequence shown here is derived from an EMBL/GenBank/DDBJ whole genome shotgun (WGS) entry which is preliminary data.</text>
</comment>
<sequence length="78" mass="7644">MAAPPAEVEGLPSGPALNPSTSHETLDLGGSGPSARCDPARGGHAAWPAVSGELASPALRGRAGACLQSADLREGAFP</sequence>
<organism evidence="2 3">
    <name type="scientific">Cellulomonas hominis</name>
    <dbReference type="NCBI Taxonomy" id="156981"/>
    <lineage>
        <taxon>Bacteria</taxon>
        <taxon>Bacillati</taxon>
        <taxon>Actinomycetota</taxon>
        <taxon>Actinomycetes</taxon>
        <taxon>Micrococcales</taxon>
        <taxon>Cellulomonadaceae</taxon>
        <taxon>Cellulomonas</taxon>
    </lineage>
</organism>
<dbReference type="EMBL" id="BJVQ01000035">
    <property type="protein sequence ID" value="GEL47303.1"/>
    <property type="molecule type" value="Genomic_DNA"/>
</dbReference>
<gene>
    <name evidence="2" type="ORF">CHO01_24190</name>
</gene>
<keyword evidence="3" id="KW-1185">Reference proteome</keyword>